<evidence type="ECO:0008006" key="4">
    <source>
        <dbReference type="Google" id="ProtNLM"/>
    </source>
</evidence>
<evidence type="ECO:0000256" key="1">
    <source>
        <dbReference type="SAM" id="Phobius"/>
    </source>
</evidence>
<protein>
    <recommendedName>
        <fullName evidence="4">SGNH hydrolase-type esterase domain-containing protein</fullName>
    </recommendedName>
</protein>
<keyword evidence="1" id="KW-1133">Transmembrane helix</keyword>
<dbReference type="RefSeq" id="WP_219480322.1">
    <property type="nucleotide sequence ID" value="NZ_JAHXCT010000002.1"/>
</dbReference>
<evidence type="ECO:0000313" key="2">
    <source>
        <dbReference type="EMBL" id="MBW4768947.1"/>
    </source>
</evidence>
<keyword evidence="1" id="KW-0812">Transmembrane</keyword>
<proteinExistence type="predicted"/>
<dbReference type="EMBL" id="JAHXCT010000002">
    <property type="protein sequence ID" value="MBW4768947.1"/>
    <property type="molecule type" value="Genomic_DNA"/>
</dbReference>
<keyword evidence="3" id="KW-1185">Reference proteome</keyword>
<gene>
    <name evidence="2" type="ORF">KZO38_04135</name>
</gene>
<sequence length="463" mass="51373">MNNSPTRTFVLMGIIVFVLLMMYQLPILSIGNIQLRPVQILSSVISEPEENNIEVIPTTKAPKPVIAKTNSGKTIQFKETWSKGVQPIVDYAEGNTGSMDFFYEQLANVKKLKRPVRIAYYGDSYIEGDIMTCDLRELFQSTYGGNGVGWVDCGSAIISSRRSIRQQSNGMREYVAAKKPFDKNQQGISERYFIPSSGAKVKTDGTKFYPHSSKWTNTSLFFYTPSSVNIQYALSNNKSGNKAFTAKSGVQSFEVKDSTQSVSYTFNNVGGGTSIFGMALESNNGVILDNFSMRGSTGLTIADIPVNRLKEFNSVRPYDLIVLHFGLNIAVKGNKLVVMKGYTNRMKTVIEHLKAAFPRTAILVMSVPDRDQRTADGIKTLPEVKQLVGLQQQLAADTKVSFLNFFEAMGGEGSVSELVERNMANKDYTHISFGGGKVVAKKIFPSFQEGLKNYNKRKALERQ</sequence>
<reference evidence="2 3" key="1">
    <citation type="submission" date="2021-07" db="EMBL/GenBank/DDBJ databases">
        <title>Genomic diversity and antimicrobial resistance of Prevotella spp. isolated from chronic lung disease airways.</title>
        <authorList>
            <person name="Webb K.A."/>
            <person name="Olagoke O.S."/>
            <person name="Baird T."/>
            <person name="Neill J."/>
            <person name="Pham A."/>
            <person name="Wells T.J."/>
            <person name="Ramsay K.A."/>
            <person name="Bell S.C."/>
            <person name="Sarovich D.S."/>
            <person name="Price E.P."/>
        </authorList>
    </citation>
    <scope>NUCLEOTIDE SEQUENCE [LARGE SCALE GENOMIC DNA]</scope>
    <source>
        <strain evidence="2 3">SCHI0011.S.12</strain>
    </source>
</reference>
<keyword evidence="1" id="KW-0472">Membrane</keyword>
<comment type="caution">
    <text evidence="2">The sequence shown here is derived from an EMBL/GenBank/DDBJ whole genome shotgun (WGS) entry which is preliminary data.</text>
</comment>
<dbReference type="Proteomes" id="UP000788426">
    <property type="component" value="Unassembled WGS sequence"/>
</dbReference>
<name>A0ABS6YBK2_9BACT</name>
<evidence type="ECO:0000313" key="3">
    <source>
        <dbReference type="Proteomes" id="UP000788426"/>
    </source>
</evidence>
<feature type="transmembrane region" description="Helical" evidence="1">
    <location>
        <begin position="9"/>
        <end position="28"/>
    </location>
</feature>
<accession>A0ABS6YBK2</accession>
<organism evidence="2 3">
    <name type="scientific">Hoylesella nanceiensis</name>
    <dbReference type="NCBI Taxonomy" id="425941"/>
    <lineage>
        <taxon>Bacteria</taxon>
        <taxon>Pseudomonadati</taxon>
        <taxon>Bacteroidota</taxon>
        <taxon>Bacteroidia</taxon>
        <taxon>Bacteroidales</taxon>
        <taxon>Prevotellaceae</taxon>
        <taxon>Hoylesella</taxon>
    </lineage>
</organism>